<gene>
    <name evidence="2" type="ORF">CDL15_Pgr023748</name>
    <name evidence="3" type="ORF">CRG98_015510</name>
</gene>
<proteinExistence type="predicted"/>
<evidence type="ECO:0000313" key="5">
    <source>
        <dbReference type="Proteomes" id="UP000233551"/>
    </source>
</evidence>
<organism evidence="2 4">
    <name type="scientific">Punica granatum</name>
    <name type="common">Pomegranate</name>
    <dbReference type="NCBI Taxonomy" id="22663"/>
    <lineage>
        <taxon>Eukaryota</taxon>
        <taxon>Viridiplantae</taxon>
        <taxon>Streptophyta</taxon>
        <taxon>Embryophyta</taxon>
        <taxon>Tracheophyta</taxon>
        <taxon>Spermatophyta</taxon>
        <taxon>Magnoliopsida</taxon>
        <taxon>eudicotyledons</taxon>
        <taxon>Gunneridae</taxon>
        <taxon>Pentapetalae</taxon>
        <taxon>rosids</taxon>
        <taxon>malvids</taxon>
        <taxon>Myrtales</taxon>
        <taxon>Lythraceae</taxon>
        <taxon>Punica</taxon>
    </lineage>
</organism>
<dbReference type="EMBL" id="PGOL01000853">
    <property type="protein sequence ID" value="PKI64066.1"/>
    <property type="molecule type" value="Genomic_DNA"/>
</dbReference>
<name>A0A218WQU0_PUNGR</name>
<dbReference type="AlphaFoldDB" id="A0A218WQU0"/>
<comment type="caution">
    <text evidence="2">The sequence shown here is derived from an EMBL/GenBank/DDBJ whole genome shotgun (WGS) entry which is preliminary data.</text>
</comment>
<evidence type="ECO:0000256" key="1">
    <source>
        <dbReference type="SAM" id="MobiDB-lite"/>
    </source>
</evidence>
<keyword evidence="5" id="KW-1185">Reference proteome</keyword>
<reference evidence="2" key="2">
    <citation type="submission" date="2017-06" db="EMBL/GenBank/DDBJ databases">
        <title>The pomegranate genome and the genomics of punicalagin biosynthesis.</title>
        <authorList>
            <person name="Xu C."/>
        </authorList>
    </citation>
    <scope>NUCLEOTIDE SEQUENCE [LARGE SCALE GENOMIC DNA]</scope>
    <source>
        <tissue evidence="2">Fresh leaf</tissue>
    </source>
</reference>
<evidence type="ECO:0000313" key="3">
    <source>
        <dbReference type="EMBL" id="PKI64066.1"/>
    </source>
</evidence>
<dbReference type="EMBL" id="MTKT01003389">
    <property type="protein sequence ID" value="OWM75227.1"/>
    <property type="molecule type" value="Genomic_DNA"/>
</dbReference>
<accession>A0A218WQU0</accession>
<protein>
    <submittedName>
        <fullName evidence="2">Uncharacterized protein</fullName>
    </submittedName>
</protein>
<sequence>MSRFRLSETAIERPATDPLRPGSIPTRWQVQSTTRGPLAVDADPHLAAITPHEPQSEVADHDKFWSGFDSLPIASDYRLGWRLAASLGRPEAGRGLPTPWKTLIPNLL</sequence>
<reference evidence="3 5" key="3">
    <citation type="submission" date="2017-11" db="EMBL/GenBank/DDBJ databases">
        <title>De-novo sequencing of pomegranate (Punica granatum L.) genome.</title>
        <authorList>
            <person name="Akparov Z."/>
            <person name="Amiraslanov A."/>
            <person name="Hajiyeva S."/>
            <person name="Abbasov M."/>
            <person name="Kaur K."/>
            <person name="Hamwieh A."/>
            <person name="Solovyev V."/>
            <person name="Salamov A."/>
            <person name="Braich B."/>
            <person name="Kosarev P."/>
            <person name="Mahmoud A."/>
            <person name="Hajiyev E."/>
            <person name="Babayeva S."/>
            <person name="Izzatullayeva V."/>
            <person name="Mammadov A."/>
            <person name="Mammadov A."/>
            <person name="Sharifova S."/>
            <person name="Ojaghi J."/>
            <person name="Eynullazada K."/>
            <person name="Bayramov B."/>
            <person name="Abdulazimova A."/>
            <person name="Shahmuradov I."/>
        </authorList>
    </citation>
    <scope>NUCLEOTIDE SEQUENCE [LARGE SCALE GENOMIC DNA]</scope>
    <source>
        <strain evidence="3">AG2017</strain>
        <strain evidence="5">cv. AG2017</strain>
        <tissue evidence="3">Leaf</tissue>
    </source>
</reference>
<dbReference type="Proteomes" id="UP000197138">
    <property type="component" value="Unassembled WGS sequence"/>
</dbReference>
<feature type="region of interest" description="Disordered" evidence="1">
    <location>
        <begin position="1"/>
        <end position="26"/>
    </location>
</feature>
<evidence type="ECO:0000313" key="2">
    <source>
        <dbReference type="EMBL" id="OWM75227.1"/>
    </source>
</evidence>
<dbReference type="Proteomes" id="UP000233551">
    <property type="component" value="Unassembled WGS sequence"/>
</dbReference>
<evidence type="ECO:0000313" key="4">
    <source>
        <dbReference type="Proteomes" id="UP000197138"/>
    </source>
</evidence>
<reference evidence="4" key="1">
    <citation type="journal article" date="2017" name="Plant J.">
        <title>The pomegranate (Punica granatum L.) genome and the genomics of punicalagin biosynthesis.</title>
        <authorList>
            <person name="Qin G."/>
            <person name="Xu C."/>
            <person name="Ming R."/>
            <person name="Tang H."/>
            <person name="Guyot R."/>
            <person name="Kramer E.M."/>
            <person name="Hu Y."/>
            <person name="Yi X."/>
            <person name="Qi Y."/>
            <person name="Xu X."/>
            <person name="Gao Z."/>
            <person name="Pan H."/>
            <person name="Jian J."/>
            <person name="Tian Y."/>
            <person name="Yue Z."/>
            <person name="Xu Y."/>
        </authorList>
    </citation>
    <scope>NUCLEOTIDE SEQUENCE [LARGE SCALE GENOMIC DNA]</scope>
    <source>
        <strain evidence="4">cv. Dabenzi</strain>
    </source>
</reference>